<gene>
    <name evidence="5" type="primary">vapB2</name>
    <name evidence="5" type="ORF">CUZ56_00230</name>
</gene>
<dbReference type="PANTHER" id="PTHR37550">
    <property type="entry name" value="ANTITOXIN VAPB1"/>
    <property type="match status" value="1"/>
</dbReference>
<evidence type="ECO:0000313" key="5">
    <source>
        <dbReference type="EMBL" id="RUS67753.1"/>
    </source>
</evidence>
<evidence type="ECO:0000313" key="6">
    <source>
        <dbReference type="Proteomes" id="UP000286947"/>
    </source>
</evidence>
<dbReference type="AlphaFoldDB" id="A0A433SG85"/>
<dbReference type="NCBIfam" id="NF040493">
    <property type="entry name" value="TA_anti_VapB"/>
    <property type="match status" value="1"/>
</dbReference>
<dbReference type="Proteomes" id="UP000286947">
    <property type="component" value="Unassembled WGS sequence"/>
</dbReference>
<dbReference type="SUPFAM" id="SSF89447">
    <property type="entry name" value="AbrB/MazE/MraZ-like"/>
    <property type="match status" value="1"/>
</dbReference>
<name>A0A433SG85_9BURK</name>
<dbReference type="InterPro" id="IPR007159">
    <property type="entry name" value="SpoVT-AbrB_dom"/>
</dbReference>
<comment type="caution">
    <text evidence="5">The sequence shown here is derived from an EMBL/GenBank/DDBJ whole genome shotgun (WGS) entry which is preliminary data.</text>
</comment>
<dbReference type="InterPro" id="IPR037914">
    <property type="entry name" value="SpoVT-AbrB_sf"/>
</dbReference>
<feature type="region of interest" description="Disordered" evidence="3">
    <location>
        <begin position="64"/>
        <end position="86"/>
    </location>
</feature>
<accession>A0A433SG85</accession>
<dbReference type="InterPro" id="IPR047976">
    <property type="entry name" value="Anti_VapB2-like"/>
</dbReference>
<evidence type="ECO:0000256" key="2">
    <source>
        <dbReference type="PROSITE-ProRule" id="PRU01076"/>
    </source>
</evidence>
<dbReference type="EMBL" id="PQSP01000001">
    <property type="protein sequence ID" value="RUS67753.1"/>
    <property type="molecule type" value="Genomic_DNA"/>
</dbReference>
<dbReference type="InterPro" id="IPR051734">
    <property type="entry name" value="VapB_TA_antitoxins"/>
</dbReference>
<evidence type="ECO:0000256" key="1">
    <source>
        <dbReference type="ARBA" id="ARBA00007924"/>
    </source>
</evidence>
<dbReference type="Gene3D" id="2.10.260.10">
    <property type="match status" value="1"/>
</dbReference>
<keyword evidence="6" id="KW-1185">Reference proteome</keyword>
<sequence length="86" mass="10093">MTQTAKIFTNGRSQAVRLPAEFRFDSKEVYIRQDPKTGDVILSRKPDNWDGFFAAIENAEVPKDFLNKKDREQTKQKRDPFDGWKE</sequence>
<proteinExistence type="inferred from homology"/>
<evidence type="ECO:0000256" key="3">
    <source>
        <dbReference type="SAM" id="MobiDB-lite"/>
    </source>
</evidence>
<dbReference type="PROSITE" id="PS51740">
    <property type="entry name" value="SPOVT_ABRB"/>
    <property type="match status" value="1"/>
</dbReference>
<keyword evidence="2" id="KW-0238">DNA-binding</keyword>
<reference evidence="5 6" key="1">
    <citation type="submission" date="2018-01" db="EMBL/GenBank/DDBJ databases">
        <title>Saezia sanguinis gen. nov., sp. nov., in the order Burkholderiales isolated from human blood.</title>
        <authorList>
            <person name="Medina-Pascual M.J."/>
            <person name="Valdezate S."/>
            <person name="Monzon S."/>
            <person name="Cuesta I."/>
            <person name="Carrasco G."/>
            <person name="Villalon P."/>
            <person name="Saez-Nieto J.A."/>
        </authorList>
    </citation>
    <scope>NUCLEOTIDE SEQUENCE [LARGE SCALE GENOMIC DNA]</scope>
    <source>
        <strain evidence="5 6">CNM695-12</strain>
    </source>
</reference>
<dbReference type="GO" id="GO:0003677">
    <property type="term" value="F:DNA binding"/>
    <property type="evidence" value="ECO:0007669"/>
    <property type="project" value="UniProtKB-UniRule"/>
</dbReference>
<dbReference type="RefSeq" id="WP_204250816.1">
    <property type="nucleotide sequence ID" value="NZ_PQSP01000001.1"/>
</dbReference>
<dbReference type="PANTHER" id="PTHR37550:SF3">
    <property type="entry name" value="ANTITOXIN VAPB1"/>
    <property type="match status" value="1"/>
</dbReference>
<protein>
    <submittedName>
        <fullName evidence="5">Antitoxin VapB2</fullName>
    </submittedName>
</protein>
<evidence type="ECO:0000259" key="4">
    <source>
        <dbReference type="PROSITE" id="PS51740"/>
    </source>
</evidence>
<organism evidence="5 6">
    <name type="scientific">Saezia sanguinis</name>
    <dbReference type="NCBI Taxonomy" id="1965230"/>
    <lineage>
        <taxon>Bacteria</taxon>
        <taxon>Pseudomonadati</taxon>
        <taxon>Pseudomonadota</taxon>
        <taxon>Betaproteobacteria</taxon>
        <taxon>Burkholderiales</taxon>
        <taxon>Saeziaceae</taxon>
        <taxon>Saezia</taxon>
    </lineage>
</organism>
<comment type="similarity">
    <text evidence="1">Belongs to the VapB family.</text>
</comment>
<feature type="domain" description="SpoVT-AbrB" evidence="4">
    <location>
        <begin position="5"/>
        <end position="47"/>
    </location>
</feature>
<dbReference type="Pfam" id="PF04014">
    <property type="entry name" value="MazE_antitoxin"/>
    <property type="match status" value="1"/>
</dbReference>